<dbReference type="Pfam" id="PF13707">
    <property type="entry name" value="RloB"/>
    <property type="match status" value="1"/>
</dbReference>
<dbReference type="AlphaFoldDB" id="A0A0A6DK11"/>
<evidence type="ECO:0000313" key="1">
    <source>
        <dbReference type="EMBL" id="KHA75027.1"/>
    </source>
</evidence>
<protein>
    <recommendedName>
        <fullName evidence="3">RloB domain-containing protein</fullName>
    </recommendedName>
</protein>
<sequence>MRVVSSFKSFDRKASRFKPQPKVLVLCEDSKSGKRYLEEAAFYFRAKAQVEIVHCGVTHPSGIVERAVVRQKSFDKVFCVLDRDTHMCFERALNVAKSYPKIQVIASYPCFEFWLLLHFGYSRKPFSTAGKNSPADLVTKSLRAKPSMADYQKGKDVSYFAQLLGKPFQQARALAPKVLEDVALSGEHNPSTEIHLLMDEFEALSKPQPIDT</sequence>
<comment type="caution">
    <text evidence="1">The sequence shown here is derived from an EMBL/GenBank/DDBJ whole genome shotgun (WGS) entry which is preliminary data.</text>
</comment>
<evidence type="ECO:0008006" key="3">
    <source>
        <dbReference type="Google" id="ProtNLM"/>
    </source>
</evidence>
<dbReference type="InterPro" id="IPR025591">
    <property type="entry name" value="RloB"/>
</dbReference>
<dbReference type="PATRIC" id="fig|587753.9.peg.356"/>
<dbReference type="Proteomes" id="UP000030564">
    <property type="component" value="Unassembled WGS sequence"/>
</dbReference>
<name>A0A0A6DK11_9PSED</name>
<dbReference type="EMBL" id="JSFK01000001">
    <property type="protein sequence ID" value="KHA75027.1"/>
    <property type="molecule type" value="Genomic_DNA"/>
</dbReference>
<evidence type="ECO:0000313" key="2">
    <source>
        <dbReference type="Proteomes" id="UP000030564"/>
    </source>
</evidence>
<reference evidence="1 2" key="1">
    <citation type="submission" date="2014-10" db="EMBL/GenBank/DDBJ databases">
        <title>Draft genome sequence of Pseudomonas chlororaphis EA105.</title>
        <authorList>
            <person name="McCully L.M."/>
            <person name="Bitzer A.S."/>
            <person name="Spence C."/>
            <person name="Bais H."/>
            <person name="Silby M.W."/>
        </authorList>
    </citation>
    <scope>NUCLEOTIDE SEQUENCE [LARGE SCALE GENOMIC DNA]</scope>
    <source>
        <strain evidence="1 2">EA105</strain>
    </source>
</reference>
<proteinExistence type="predicted"/>
<organism evidence="1 2">
    <name type="scientific">Pseudomonas chlororaphis</name>
    <dbReference type="NCBI Taxonomy" id="587753"/>
    <lineage>
        <taxon>Bacteria</taxon>
        <taxon>Pseudomonadati</taxon>
        <taxon>Pseudomonadota</taxon>
        <taxon>Gammaproteobacteria</taxon>
        <taxon>Pseudomonadales</taxon>
        <taxon>Pseudomonadaceae</taxon>
        <taxon>Pseudomonas</taxon>
    </lineage>
</organism>
<accession>A0A0A6DK11</accession>
<dbReference type="OrthoDB" id="9796523at2"/>
<gene>
    <name evidence="1" type="ORF">NZ35_01750</name>
</gene>